<sequence length="189" mass="21535">MTGICKPLQYYLITSKTMCVSMIVFSLITAALNSMKHFIHLSLLFCLSLDINNFCCEINSLLSLSTSDTKSGKFLIILEDIIIAFIPSVLIIFFYVFTISDILKIRSTQGRLKAFSSCTSHLITVVLFCGPTIFLYIKEEFEHVKDQDKLLPVLFLVVVPMLNPLVYSLRNKDIWEAIAALSRYKKKIF</sequence>
<keyword evidence="2" id="KW-1003">Cell membrane</keyword>
<feature type="transmembrane region" description="Helical" evidence="8">
    <location>
        <begin position="39"/>
        <end position="62"/>
    </location>
</feature>
<evidence type="ECO:0000256" key="8">
    <source>
        <dbReference type="SAM" id="Phobius"/>
    </source>
</evidence>
<gene>
    <name evidence="10" type="ORF">GDO54_005743</name>
</gene>
<keyword evidence="11" id="KW-1185">Reference proteome</keyword>
<evidence type="ECO:0000256" key="5">
    <source>
        <dbReference type="ARBA" id="ARBA00022989"/>
    </source>
</evidence>
<name>A0AAV3APB7_PYXAD</name>
<dbReference type="GO" id="GO:0007186">
    <property type="term" value="P:G protein-coupled receptor signaling pathway"/>
    <property type="evidence" value="ECO:0007669"/>
    <property type="project" value="InterPro"/>
</dbReference>
<comment type="caution">
    <text evidence="10">The sequence shown here is derived from an EMBL/GenBank/DDBJ whole genome shotgun (WGS) entry which is preliminary data.</text>
</comment>
<keyword evidence="3" id="KW-0716">Sensory transduction</keyword>
<protein>
    <recommendedName>
        <fullName evidence="9">G-protein coupled receptors family 1 profile domain-containing protein</fullName>
    </recommendedName>
</protein>
<evidence type="ECO:0000313" key="11">
    <source>
        <dbReference type="Proteomes" id="UP001181693"/>
    </source>
</evidence>
<evidence type="ECO:0000256" key="3">
    <source>
        <dbReference type="ARBA" id="ARBA00022606"/>
    </source>
</evidence>
<accession>A0AAV3APB7</accession>
<keyword evidence="7" id="KW-0807">Transducer</keyword>
<feature type="transmembrane region" description="Helical" evidence="8">
    <location>
        <begin position="12"/>
        <end position="32"/>
    </location>
</feature>
<keyword evidence="5 8" id="KW-1133">Transmembrane helix</keyword>
<dbReference type="GO" id="GO:0005886">
    <property type="term" value="C:plasma membrane"/>
    <property type="evidence" value="ECO:0007669"/>
    <property type="project" value="UniProtKB-SubCell"/>
</dbReference>
<dbReference type="Gene3D" id="1.20.1070.10">
    <property type="entry name" value="Rhodopsin 7-helix transmembrane proteins"/>
    <property type="match status" value="1"/>
</dbReference>
<evidence type="ECO:0000313" key="10">
    <source>
        <dbReference type="EMBL" id="DBA29680.1"/>
    </source>
</evidence>
<evidence type="ECO:0000256" key="7">
    <source>
        <dbReference type="ARBA" id="ARBA00023224"/>
    </source>
</evidence>
<dbReference type="Pfam" id="PF13853">
    <property type="entry name" value="7tm_4"/>
    <property type="match status" value="1"/>
</dbReference>
<dbReference type="AlphaFoldDB" id="A0AAV3APB7"/>
<feature type="domain" description="G-protein coupled receptors family 1 profile" evidence="9">
    <location>
        <begin position="1"/>
        <end position="167"/>
    </location>
</feature>
<dbReference type="Proteomes" id="UP001181693">
    <property type="component" value="Unassembled WGS sequence"/>
</dbReference>
<keyword evidence="4 8" id="KW-0812">Transmembrane</keyword>
<dbReference type="PRINTS" id="PR00245">
    <property type="entry name" value="OLFACTORYR"/>
</dbReference>
<reference evidence="10" key="1">
    <citation type="thesis" date="2020" institute="ProQuest LLC" country="789 East Eisenhower Parkway, Ann Arbor, MI, USA">
        <title>Comparative Genomics and Chromosome Evolution.</title>
        <authorList>
            <person name="Mudd A.B."/>
        </authorList>
    </citation>
    <scope>NUCLEOTIDE SEQUENCE</scope>
    <source>
        <strain evidence="10">1538</strain>
        <tissue evidence="10">Blood</tissue>
    </source>
</reference>
<feature type="transmembrane region" description="Helical" evidence="8">
    <location>
        <begin position="74"/>
        <end position="97"/>
    </location>
</feature>
<dbReference type="PROSITE" id="PS50262">
    <property type="entry name" value="G_PROTEIN_RECEP_F1_2"/>
    <property type="match status" value="1"/>
</dbReference>
<evidence type="ECO:0000256" key="4">
    <source>
        <dbReference type="ARBA" id="ARBA00022692"/>
    </source>
</evidence>
<comment type="subcellular location">
    <subcellularLocation>
        <location evidence="1">Cell membrane</location>
        <topology evidence="1">Multi-pass membrane protein</topology>
    </subcellularLocation>
</comment>
<feature type="transmembrane region" description="Helical" evidence="8">
    <location>
        <begin position="149"/>
        <end position="169"/>
    </location>
</feature>
<dbReference type="PANTHER" id="PTHR26453">
    <property type="entry name" value="OLFACTORY RECEPTOR"/>
    <property type="match status" value="1"/>
</dbReference>
<dbReference type="InterPro" id="IPR000725">
    <property type="entry name" value="Olfact_rcpt"/>
</dbReference>
<organism evidence="10 11">
    <name type="scientific">Pyxicephalus adspersus</name>
    <name type="common">African bullfrog</name>
    <dbReference type="NCBI Taxonomy" id="30357"/>
    <lineage>
        <taxon>Eukaryota</taxon>
        <taxon>Metazoa</taxon>
        <taxon>Chordata</taxon>
        <taxon>Craniata</taxon>
        <taxon>Vertebrata</taxon>
        <taxon>Euteleostomi</taxon>
        <taxon>Amphibia</taxon>
        <taxon>Batrachia</taxon>
        <taxon>Anura</taxon>
        <taxon>Neobatrachia</taxon>
        <taxon>Ranoidea</taxon>
        <taxon>Pyxicephalidae</taxon>
        <taxon>Pyxicephalinae</taxon>
        <taxon>Pyxicephalus</taxon>
    </lineage>
</organism>
<proteinExistence type="predicted"/>
<evidence type="ECO:0000259" key="9">
    <source>
        <dbReference type="PROSITE" id="PS50262"/>
    </source>
</evidence>
<evidence type="ECO:0000256" key="6">
    <source>
        <dbReference type="ARBA" id="ARBA00023136"/>
    </source>
</evidence>
<feature type="transmembrane region" description="Helical" evidence="8">
    <location>
        <begin position="118"/>
        <end position="137"/>
    </location>
</feature>
<dbReference type="InterPro" id="IPR017452">
    <property type="entry name" value="GPCR_Rhodpsn_7TM"/>
</dbReference>
<evidence type="ECO:0000256" key="1">
    <source>
        <dbReference type="ARBA" id="ARBA00004651"/>
    </source>
</evidence>
<dbReference type="GO" id="GO:0004984">
    <property type="term" value="F:olfactory receptor activity"/>
    <property type="evidence" value="ECO:0007669"/>
    <property type="project" value="InterPro"/>
</dbReference>
<keyword evidence="6 8" id="KW-0472">Membrane</keyword>
<dbReference type="EMBL" id="DYDO01000002">
    <property type="protein sequence ID" value="DBA29680.1"/>
    <property type="molecule type" value="Genomic_DNA"/>
</dbReference>
<evidence type="ECO:0000256" key="2">
    <source>
        <dbReference type="ARBA" id="ARBA00022475"/>
    </source>
</evidence>
<dbReference type="SUPFAM" id="SSF81321">
    <property type="entry name" value="Family A G protein-coupled receptor-like"/>
    <property type="match status" value="1"/>
</dbReference>